<sequence length="388" mass="42499">MTFEDKSEVVRRGANNNKKKKKKKKNPGIFGTIVATTISTQRFDILTRVASCMSPLELMRQLMEQKMKQKRQTSGMVQASDARSTSAKARNGLAARPISTQNRGRELHGYDGPLQFTMSPENPDSVIAVQSAAHAEDEVSSQVETLRLSADDGPDVEDEESTPVAPTTPDNVLTAPIAPFTGPVNFINSNSNFHLYEKQRPITLDTDIIGLKQVMSTPLLPRTREVLSLGDDLPSPILRTNSHEMNNDSHYQSDHSDHSSADGQAKSSRSSVRSSPANSPLGSTYMLAGENTYVGVNYHQRELKLIPPRKMEFQKPEVAATRGRGLSGLRPPAVKSRGNVRPASGLPRPNAMSNIPRPPSRIPGPRMRSASSVQSLNSKKGNWMDGCY</sequence>
<feature type="compositionally biased region" description="Polar residues" evidence="1">
    <location>
        <begin position="73"/>
        <end position="88"/>
    </location>
</feature>
<feature type="compositionally biased region" description="Basic and acidic residues" evidence="1">
    <location>
        <begin position="241"/>
        <end position="260"/>
    </location>
</feature>
<name>A0A7R9GW89_TIMPO</name>
<feature type="compositionally biased region" description="Polar residues" evidence="1">
    <location>
        <begin position="370"/>
        <end position="380"/>
    </location>
</feature>
<feature type="compositionally biased region" description="Acidic residues" evidence="1">
    <location>
        <begin position="152"/>
        <end position="161"/>
    </location>
</feature>
<feature type="compositionally biased region" description="Basic and acidic residues" evidence="1">
    <location>
        <begin position="1"/>
        <end position="11"/>
    </location>
</feature>
<dbReference type="EMBL" id="OD000999">
    <property type="protein sequence ID" value="CAD7400184.1"/>
    <property type="molecule type" value="Genomic_DNA"/>
</dbReference>
<gene>
    <name evidence="2" type="ORF">TPSB3V08_LOCUS2513</name>
</gene>
<evidence type="ECO:0000256" key="1">
    <source>
        <dbReference type="SAM" id="MobiDB-lite"/>
    </source>
</evidence>
<feature type="region of interest" description="Disordered" evidence="1">
    <location>
        <begin position="148"/>
        <end position="172"/>
    </location>
</feature>
<feature type="compositionally biased region" description="Basic residues" evidence="1">
    <location>
        <begin position="17"/>
        <end position="26"/>
    </location>
</feature>
<organism evidence="2">
    <name type="scientific">Timema poppense</name>
    <name type="common">Walking stick</name>
    <dbReference type="NCBI Taxonomy" id="170557"/>
    <lineage>
        <taxon>Eukaryota</taxon>
        <taxon>Metazoa</taxon>
        <taxon>Ecdysozoa</taxon>
        <taxon>Arthropoda</taxon>
        <taxon>Hexapoda</taxon>
        <taxon>Insecta</taxon>
        <taxon>Pterygota</taxon>
        <taxon>Neoptera</taxon>
        <taxon>Polyneoptera</taxon>
        <taxon>Phasmatodea</taxon>
        <taxon>Timematodea</taxon>
        <taxon>Timematoidea</taxon>
        <taxon>Timematidae</taxon>
        <taxon>Timema</taxon>
    </lineage>
</organism>
<proteinExistence type="predicted"/>
<feature type="region of interest" description="Disordered" evidence="1">
    <location>
        <begin position="315"/>
        <end position="388"/>
    </location>
</feature>
<feature type="region of interest" description="Disordered" evidence="1">
    <location>
        <begin position="1"/>
        <end position="26"/>
    </location>
</feature>
<feature type="region of interest" description="Disordered" evidence="1">
    <location>
        <begin position="229"/>
        <end position="285"/>
    </location>
</feature>
<protein>
    <submittedName>
        <fullName evidence="2">Uncharacterized protein</fullName>
    </submittedName>
</protein>
<feature type="region of interest" description="Disordered" evidence="1">
    <location>
        <begin position="73"/>
        <end position="92"/>
    </location>
</feature>
<dbReference type="AlphaFoldDB" id="A0A7R9GW89"/>
<reference evidence="2" key="1">
    <citation type="submission" date="2020-11" db="EMBL/GenBank/DDBJ databases">
        <authorList>
            <person name="Tran Van P."/>
        </authorList>
    </citation>
    <scope>NUCLEOTIDE SEQUENCE</scope>
</reference>
<evidence type="ECO:0000313" key="2">
    <source>
        <dbReference type="EMBL" id="CAD7400184.1"/>
    </source>
</evidence>
<accession>A0A7R9GW89</accession>